<gene>
    <name evidence="3" type="ORF">CJ030_MR1G008916</name>
</gene>
<dbReference type="Proteomes" id="UP000516437">
    <property type="component" value="Chromosome 1"/>
</dbReference>
<dbReference type="InterPro" id="IPR023213">
    <property type="entry name" value="CAT-like_dom_sf"/>
</dbReference>
<comment type="similarity">
    <text evidence="1">Belongs to the plant acyltransferase family.</text>
</comment>
<dbReference type="PANTHER" id="PTHR31147">
    <property type="entry name" value="ACYL TRANSFERASE 4"/>
    <property type="match status" value="1"/>
</dbReference>
<evidence type="ECO:0000313" key="4">
    <source>
        <dbReference type="Proteomes" id="UP000516437"/>
    </source>
</evidence>
<keyword evidence="4" id="KW-1185">Reference proteome</keyword>
<sequence length="454" mass="49646">MANHDCAPSFLLERQDVVLRSREQAADPASVIKEGLSKALSYYYPLAGKLKEDSDGKLKINCNADADGVPFLVATANCELSSLNYLDGIEVEVAKQFVFDLPSEDESGDHPLVLQVTKFSCGGFTIGMGLSHSVCDGVGAAQFFQALAELSSGKGEPSVEPVWERERLVGTPGKESFQLPVDKAALATSPYLPAADLLHAQFYVSSEVIRRLKTSLLEECGGIESSKETFTTLEVLGAYVWRSRFRALKLNSEGKTLFTVAMGIRNLLNPPLPNGYYGNAFVAAHVALTGGELNEAPLSKVAKLIKESKKIASTSDHITNTLCILERFREQNIKMEASGASMTLTDWRQLGLLEEVDFGWNDAVNILPLPWNMFGYVDLFFFLPPTKVDPSEKGGVRVLVCLPRAAMPKFEQEMNALKLGHEGAVPDKPELFETGKSSELVNSSNKDQQRKNNS</sequence>
<dbReference type="PANTHER" id="PTHR31147:SF25">
    <property type="entry name" value="HXXXD-TYPE ACYL-TRANSFERASE FAMILY PROTEIN"/>
    <property type="match status" value="1"/>
</dbReference>
<evidence type="ECO:0000313" key="3">
    <source>
        <dbReference type="EMBL" id="KAB1225711.1"/>
    </source>
</evidence>
<comment type="caution">
    <text evidence="3">The sequence shown here is derived from an EMBL/GenBank/DDBJ whole genome shotgun (WGS) entry which is preliminary data.</text>
</comment>
<dbReference type="OrthoDB" id="671439at2759"/>
<dbReference type="GO" id="GO:0016740">
    <property type="term" value="F:transferase activity"/>
    <property type="evidence" value="ECO:0007669"/>
    <property type="project" value="UniProtKB-KW"/>
</dbReference>
<name>A0A6A1WKF4_9ROSI</name>
<dbReference type="Pfam" id="PF02458">
    <property type="entry name" value="Transferase"/>
    <property type="match status" value="1"/>
</dbReference>
<evidence type="ECO:0000256" key="1">
    <source>
        <dbReference type="ARBA" id="ARBA00009861"/>
    </source>
</evidence>
<keyword evidence="3" id="KW-0808">Transferase</keyword>
<reference evidence="3 4" key="1">
    <citation type="journal article" date="2019" name="Plant Biotechnol. J.">
        <title>The red bayberry genome and genetic basis of sex determination.</title>
        <authorList>
            <person name="Jia H.M."/>
            <person name="Jia H.J."/>
            <person name="Cai Q.L."/>
            <person name="Wang Y."/>
            <person name="Zhao H.B."/>
            <person name="Yang W.F."/>
            <person name="Wang G.Y."/>
            <person name="Li Y.H."/>
            <person name="Zhan D.L."/>
            <person name="Shen Y.T."/>
            <person name="Niu Q.F."/>
            <person name="Chang L."/>
            <person name="Qiu J."/>
            <person name="Zhao L."/>
            <person name="Xie H.B."/>
            <person name="Fu W.Y."/>
            <person name="Jin J."/>
            <person name="Li X.W."/>
            <person name="Jiao Y."/>
            <person name="Zhou C.C."/>
            <person name="Tu T."/>
            <person name="Chai C.Y."/>
            <person name="Gao J.L."/>
            <person name="Fan L.J."/>
            <person name="van de Weg E."/>
            <person name="Wang J.Y."/>
            <person name="Gao Z.S."/>
        </authorList>
    </citation>
    <scope>NUCLEOTIDE SEQUENCE [LARGE SCALE GENOMIC DNA]</scope>
    <source>
        <tissue evidence="3">Leaves</tissue>
    </source>
</reference>
<dbReference type="AlphaFoldDB" id="A0A6A1WKF4"/>
<feature type="region of interest" description="Disordered" evidence="2">
    <location>
        <begin position="427"/>
        <end position="454"/>
    </location>
</feature>
<feature type="compositionally biased region" description="Polar residues" evidence="2">
    <location>
        <begin position="435"/>
        <end position="446"/>
    </location>
</feature>
<dbReference type="EMBL" id="RXIC02000019">
    <property type="protein sequence ID" value="KAB1225711.1"/>
    <property type="molecule type" value="Genomic_DNA"/>
</dbReference>
<organism evidence="3 4">
    <name type="scientific">Morella rubra</name>
    <name type="common">Chinese bayberry</name>
    <dbReference type="NCBI Taxonomy" id="262757"/>
    <lineage>
        <taxon>Eukaryota</taxon>
        <taxon>Viridiplantae</taxon>
        <taxon>Streptophyta</taxon>
        <taxon>Embryophyta</taxon>
        <taxon>Tracheophyta</taxon>
        <taxon>Spermatophyta</taxon>
        <taxon>Magnoliopsida</taxon>
        <taxon>eudicotyledons</taxon>
        <taxon>Gunneridae</taxon>
        <taxon>Pentapetalae</taxon>
        <taxon>rosids</taxon>
        <taxon>fabids</taxon>
        <taxon>Fagales</taxon>
        <taxon>Myricaceae</taxon>
        <taxon>Morella</taxon>
    </lineage>
</organism>
<dbReference type="Gene3D" id="3.30.559.10">
    <property type="entry name" value="Chloramphenicol acetyltransferase-like domain"/>
    <property type="match status" value="2"/>
</dbReference>
<proteinExistence type="inferred from homology"/>
<accession>A0A6A1WKF4</accession>
<protein>
    <submittedName>
        <fullName evidence="3">Taxadien-5-alpha-ol O-acetyltransferase</fullName>
    </submittedName>
</protein>
<evidence type="ECO:0000256" key="2">
    <source>
        <dbReference type="SAM" id="MobiDB-lite"/>
    </source>
</evidence>
<dbReference type="InterPro" id="IPR050898">
    <property type="entry name" value="Plant_acyltransferase"/>
</dbReference>